<evidence type="ECO:0000313" key="1">
    <source>
        <dbReference type="EMBL" id="RWS26747.1"/>
    </source>
</evidence>
<sequence length="159" mass="18184">MTTKKMKIIITSLAKSESDYSSLIANRLSGLEFNNLSFDKKHTTLRLLELSWNNVVDVELWDISVANYTLPAIATFEANGLILISNETPKNFIEKNSTLFANRDFPLLWMIPSKHNRPITSSGFSSYNITKVQFTSANDDSIHSEFNNWITKLHKNLKR</sequence>
<reference evidence="1 2" key="1">
    <citation type="journal article" date="2018" name="Gigascience">
        <title>Genomes of trombidid mites reveal novel predicted allergens and laterally-transferred genes associated with secondary metabolism.</title>
        <authorList>
            <person name="Dong X."/>
            <person name="Chaisiri K."/>
            <person name="Xia D."/>
            <person name="Armstrong S.D."/>
            <person name="Fang Y."/>
            <person name="Donnelly M.J."/>
            <person name="Kadowaki T."/>
            <person name="McGarry J.W."/>
            <person name="Darby A.C."/>
            <person name="Makepeace B.L."/>
        </authorList>
    </citation>
    <scope>NUCLEOTIDE SEQUENCE [LARGE SCALE GENOMIC DNA]</scope>
    <source>
        <strain evidence="1">UoL-UT</strain>
    </source>
</reference>
<keyword evidence="2" id="KW-1185">Reference proteome</keyword>
<dbReference type="Proteomes" id="UP000288716">
    <property type="component" value="Unassembled WGS sequence"/>
</dbReference>
<gene>
    <name evidence="1" type="ORF">B4U80_03007</name>
</gene>
<dbReference type="VEuPathDB" id="VectorBase:LDEU005294"/>
<dbReference type="AlphaFoldDB" id="A0A443SGU1"/>
<comment type="caution">
    <text evidence="1">The sequence shown here is derived from an EMBL/GenBank/DDBJ whole genome shotgun (WGS) entry which is preliminary data.</text>
</comment>
<proteinExistence type="predicted"/>
<dbReference type="EMBL" id="NCKV01002503">
    <property type="protein sequence ID" value="RWS26747.1"/>
    <property type="molecule type" value="Genomic_DNA"/>
</dbReference>
<protein>
    <submittedName>
        <fullName evidence="1">Uncharacterized protein</fullName>
    </submittedName>
</protein>
<accession>A0A443SGU1</accession>
<evidence type="ECO:0000313" key="2">
    <source>
        <dbReference type="Proteomes" id="UP000288716"/>
    </source>
</evidence>
<name>A0A443SGU1_9ACAR</name>
<organism evidence="1 2">
    <name type="scientific">Leptotrombidium deliense</name>
    <dbReference type="NCBI Taxonomy" id="299467"/>
    <lineage>
        <taxon>Eukaryota</taxon>
        <taxon>Metazoa</taxon>
        <taxon>Ecdysozoa</taxon>
        <taxon>Arthropoda</taxon>
        <taxon>Chelicerata</taxon>
        <taxon>Arachnida</taxon>
        <taxon>Acari</taxon>
        <taxon>Acariformes</taxon>
        <taxon>Trombidiformes</taxon>
        <taxon>Prostigmata</taxon>
        <taxon>Anystina</taxon>
        <taxon>Parasitengona</taxon>
        <taxon>Trombiculoidea</taxon>
        <taxon>Trombiculidae</taxon>
        <taxon>Leptotrombidium</taxon>
    </lineage>
</organism>